<reference evidence="2" key="1">
    <citation type="submission" date="2017-02" db="EMBL/GenBank/DDBJ databases">
        <authorList>
            <person name="Varghese N."/>
            <person name="Submissions S."/>
        </authorList>
    </citation>
    <scope>NUCLEOTIDE SEQUENCE [LARGE SCALE GENOMIC DNA]</scope>
    <source>
        <strain evidence="2">ATCC 27094</strain>
    </source>
</reference>
<keyword evidence="2" id="KW-1185">Reference proteome</keyword>
<sequence length="102" mass="11798">MPVQSLVTWPELRKPNQTRIKWVLANVVGDTPVIPVCGIYQRLQVATHLFHLIRRKPEDSKYGHCCLHRLSLALLLQSTPAVPRYRPLGVLRILRKIHILHI</sequence>
<evidence type="ECO:0000313" key="1">
    <source>
        <dbReference type="EMBL" id="SKA27722.1"/>
    </source>
</evidence>
<organism evidence="1 2">
    <name type="scientific">Enhydrobacter aerosaccus</name>
    <dbReference type="NCBI Taxonomy" id="225324"/>
    <lineage>
        <taxon>Bacteria</taxon>
        <taxon>Pseudomonadati</taxon>
        <taxon>Pseudomonadota</taxon>
        <taxon>Alphaproteobacteria</taxon>
        <taxon>Hyphomicrobiales</taxon>
        <taxon>Enhydrobacter</taxon>
    </lineage>
</organism>
<dbReference type="EMBL" id="FUWJ01000008">
    <property type="protein sequence ID" value="SKA27722.1"/>
    <property type="molecule type" value="Genomic_DNA"/>
</dbReference>
<dbReference type="AlphaFoldDB" id="A0A1T4SHL7"/>
<dbReference type="STRING" id="225324.SAMN02745126_04694"/>
<dbReference type="Proteomes" id="UP000190092">
    <property type="component" value="Unassembled WGS sequence"/>
</dbReference>
<proteinExistence type="predicted"/>
<gene>
    <name evidence="1" type="ORF">SAMN02745126_04694</name>
</gene>
<accession>A0A1T4SHL7</accession>
<protein>
    <submittedName>
        <fullName evidence="1">Uncharacterized protein</fullName>
    </submittedName>
</protein>
<name>A0A1T4SHL7_9HYPH</name>
<evidence type="ECO:0000313" key="2">
    <source>
        <dbReference type="Proteomes" id="UP000190092"/>
    </source>
</evidence>